<evidence type="ECO:0000256" key="3">
    <source>
        <dbReference type="ARBA" id="ARBA00022723"/>
    </source>
</evidence>
<name>A0ABD2ZJJ5_9GENT</name>
<evidence type="ECO:0000313" key="10">
    <source>
        <dbReference type="Proteomes" id="UP001630127"/>
    </source>
</evidence>
<proteinExistence type="inferred from homology"/>
<dbReference type="GO" id="GO:0005634">
    <property type="term" value="C:nucleus"/>
    <property type="evidence" value="ECO:0007669"/>
    <property type="project" value="UniProtKB-SubCell"/>
</dbReference>
<dbReference type="InterPro" id="IPR003347">
    <property type="entry name" value="JmjC_dom"/>
</dbReference>
<comment type="subcellular location">
    <subcellularLocation>
        <location evidence="1">Nucleus</location>
    </subcellularLocation>
</comment>
<protein>
    <recommendedName>
        <fullName evidence="11">Lysine-specific demethylase JMJ25</fullName>
    </recommendedName>
</protein>
<dbReference type="Proteomes" id="UP001630127">
    <property type="component" value="Unassembled WGS sequence"/>
</dbReference>
<dbReference type="PROSITE" id="PS51184">
    <property type="entry name" value="JMJC"/>
    <property type="match status" value="1"/>
</dbReference>
<evidence type="ECO:0000313" key="9">
    <source>
        <dbReference type="EMBL" id="KAL3519627.1"/>
    </source>
</evidence>
<evidence type="ECO:0000259" key="8">
    <source>
        <dbReference type="PROSITE" id="PS51667"/>
    </source>
</evidence>
<feature type="region of interest" description="Disordered" evidence="6">
    <location>
        <begin position="136"/>
        <end position="156"/>
    </location>
</feature>
<dbReference type="PROSITE" id="PS51667">
    <property type="entry name" value="WRC"/>
    <property type="match status" value="1"/>
</dbReference>
<dbReference type="Pfam" id="PF08879">
    <property type="entry name" value="WRC"/>
    <property type="match status" value="1"/>
</dbReference>
<sequence length="1030" mass="117920">MAKKEEIPPDEFRCRRTDGRQWRCTRRVEDGRKLCHIHYLQGRRRQLKQKVPESLKLERKSKKICKDDGEKIRACSSRSSSRRIAKMAAAALKKKKQQKKRCVSEVLDEALRRMKLKRGDLHLELIKEFLKRQVKKKRLKRRNGEENEGSGGEAELTRELPHGEMAILQKNLDNAGGDHEGVDVKIGENSGLELNAQRSFRSKNIEPIPVSTMQVVPPANNLRRVKKCHWCRSIRCNLIKCLKCRKQFFCWDCIKERYLEKKEIKAACPVCSGTCDCRICQKHQSKDISHKEFNTDEMKIDKIKLLHYLISLLLPVLKQMNQDQSMELEIEAMITGKSPSEVQIQQSGSGYNKLHCCNNCKTSIMDYHRSCPKCSYNLCLSCCWEFCRGNLYEKFRSKVCNSRENCLSADELRLKINQCSTSCRSSGKMPILFPMSLQSLEACSDGSIFCPPVDFGGCGERNLDLGCIFPLSWMKELEAGAERVLQSYDFPETSDMCYCSSLCMGTEDKVVDVKQLQELAKRVQSNDNFIYSPTLSDLNREKLRHFQQHWTKGHPVIVRNVIQRTSVLNWDPVVMFCTYLEKTISNSHNKKEAVQGTTCSDWCEVETSAKQIFMGSMAEETLLNVPHQTLKIKAWLSSHLFQEQFPSHYAEILHALPLQEYVNPISGLLNVALKLPQETAQPEIGPCIHISCGGPAEFMHADSLTKLCFNSNDVVNILAYATDVPITKEQFKNIKALMKKYKDRDHMQSSRKNCHQFHFQSSSNSTEVKGKLSLRSEESEESGLLDMSRERISLPNGIAKMPFYSGKSEGQISCSENGTMSLGSEDESEFDSEASMLCSGNIQGSEDSDDESFFRDRESSSSSCEKETTNTCGAQWDIFRRQDVPKLLEYLRRHSNEFSSAYCYTSHVVHPLLDQSFFLDAYHKMKLKEEFDVQPWTFEQCTGEAIMIPAGCPYQIRKLKSCVNVVLDFMSPENTTECIRLTDEIRLLPLRHRAREKLLEVRKMTAYGISMAVEEIQKLMCTENASKLVE</sequence>
<feature type="region of interest" description="Disordered" evidence="6">
    <location>
        <begin position="760"/>
        <end position="785"/>
    </location>
</feature>
<feature type="domain" description="JmjC" evidence="7">
    <location>
        <begin position="790"/>
        <end position="986"/>
    </location>
</feature>
<dbReference type="Pfam" id="PF02373">
    <property type="entry name" value="JmjC"/>
    <property type="match status" value="1"/>
</dbReference>
<gene>
    <name evidence="9" type="ORF">ACH5RR_017776</name>
</gene>
<feature type="compositionally biased region" description="Basic and acidic residues" evidence="6">
    <location>
        <begin position="768"/>
        <end position="777"/>
    </location>
</feature>
<keyword evidence="10" id="KW-1185">Reference proteome</keyword>
<dbReference type="AlphaFoldDB" id="A0ABD2ZJJ5"/>
<evidence type="ECO:0000256" key="4">
    <source>
        <dbReference type="ARBA" id="ARBA00023242"/>
    </source>
</evidence>
<reference evidence="9 10" key="1">
    <citation type="submission" date="2024-11" db="EMBL/GenBank/DDBJ databases">
        <title>A near-complete genome assembly of Cinchona calisaya.</title>
        <authorList>
            <person name="Lian D.C."/>
            <person name="Zhao X.W."/>
            <person name="Wei L."/>
        </authorList>
    </citation>
    <scope>NUCLEOTIDE SEQUENCE [LARGE SCALE GENOMIC DNA]</scope>
    <source>
        <tissue evidence="9">Nenye</tissue>
    </source>
</reference>
<dbReference type="GO" id="GO:0046872">
    <property type="term" value="F:metal ion binding"/>
    <property type="evidence" value="ECO:0007669"/>
    <property type="project" value="UniProtKB-KW"/>
</dbReference>
<evidence type="ECO:0000256" key="1">
    <source>
        <dbReference type="ARBA" id="ARBA00004123"/>
    </source>
</evidence>
<evidence type="ECO:0000256" key="6">
    <source>
        <dbReference type="SAM" id="MobiDB-lite"/>
    </source>
</evidence>
<dbReference type="EMBL" id="JBJUIK010000008">
    <property type="protein sequence ID" value="KAL3519627.1"/>
    <property type="molecule type" value="Genomic_DNA"/>
</dbReference>
<dbReference type="PANTHER" id="PTHR12549:SF42">
    <property type="entry name" value="LYSINE-SPECIFIC DEMETHYLASE JMJ28"/>
    <property type="match status" value="1"/>
</dbReference>
<feature type="region of interest" description="Disordered" evidence="6">
    <location>
        <begin position="842"/>
        <end position="866"/>
    </location>
</feature>
<evidence type="ECO:0000256" key="5">
    <source>
        <dbReference type="PROSITE-ProRule" id="PRU01002"/>
    </source>
</evidence>
<keyword evidence="3" id="KW-0479">Metal-binding</keyword>
<dbReference type="SMART" id="SM00558">
    <property type="entry name" value="JmjC"/>
    <property type="match status" value="1"/>
</dbReference>
<comment type="caution">
    <text evidence="5">Lacks conserved residue(s) required for the propagation of feature annotation.</text>
</comment>
<accession>A0ABD2ZJJ5</accession>
<organism evidence="9 10">
    <name type="scientific">Cinchona calisaya</name>
    <dbReference type="NCBI Taxonomy" id="153742"/>
    <lineage>
        <taxon>Eukaryota</taxon>
        <taxon>Viridiplantae</taxon>
        <taxon>Streptophyta</taxon>
        <taxon>Embryophyta</taxon>
        <taxon>Tracheophyta</taxon>
        <taxon>Spermatophyta</taxon>
        <taxon>Magnoliopsida</taxon>
        <taxon>eudicotyledons</taxon>
        <taxon>Gunneridae</taxon>
        <taxon>Pentapetalae</taxon>
        <taxon>asterids</taxon>
        <taxon>lamiids</taxon>
        <taxon>Gentianales</taxon>
        <taxon>Rubiaceae</taxon>
        <taxon>Cinchonoideae</taxon>
        <taxon>Cinchoneae</taxon>
        <taxon>Cinchona</taxon>
    </lineage>
</organism>
<feature type="domain" description="WRC" evidence="8">
    <location>
        <begin position="8"/>
        <end position="54"/>
    </location>
</feature>
<dbReference type="SUPFAM" id="SSF51197">
    <property type="entry name" value="Clavaminate synthase-like"/>
    <property type="match status" value="1"/>
</dbReference>
<evidence type="ECO:0000256" key="2">
    <source>
        <dbReference type="ARBA" id="ARBA00006801"/>
    </source>
</evidence>
<keyword evidence="4" id="KW-0539">Nucleus</keyword>
<dbReference type="InterPro" id="IPR045109">
    <property type="entry name" value="LSDs-like"/>
</dbReference>
<evidence type="ECO:0008006" key="11">
    <source>
        <dbReference type="Google" id="ProtNLM"/>
    </source>
</evidence>
<dbReference type="Gene3D" id="2.60.120.650">
    <property type="entry name" value="Cupin"/>
    <property type="match status" value="2"/>
</dbReference>
<comment type="caution">
    <text evidence="9">The sequence shown here is derived from an EMBL/GenBank/DDBJ whole genome shotgun (WGS) entry which is preliminary data.</text>
</comment>
<dbReference type="PANTHER" id="PTHR12549">
    <property type="entry name" value="JMJC DOMAIN-CONTAINING HISTONE DEMETHYLATION PROTEIN"/>
    <property type="match status" value="1"/>
</dbReference>
<feature type="compositionally biased region" description="Basic and acidic residues" evidence="6">
    <location>
        <begin position="852"/>
        <end position="866"/>
    </location>
</feature>
<evidence type="ECO:0000259" key="7">
    <source>
        <dbReference type="PROSITE" id="PS51184"/>
    </source>
</evidence>
<dbReference type="InterPro" id="IPR014977">
    <property type="entry name" value="WRC_dom"/>
</dbReference>
<comment type="similarity">
    <text evidence="2">Belongs to the JARID1 histone demethylase family.</text>
</comment>